<feature type="domain" description="FHA" evidence="2">
    <location>
        <begin position="272"/>
        <end position="355"/>
    </location>
</feature>
<dbReference type="EMBL" id="DSTK01000044">
    <property type="protein sequence ID" value="HFK98900.1"/>
    <property type="molecule type" value="Genomic_DNA"/>
</dbReference>
<evidence type="ECO:0000259" key="2">
    <source>
        <dbReference type="PROSITE" id="PS50006"/>
    </source>
</evidence>
<name>A0A832A921_9BACT</name>
<evidence type="ECO:0000256" key="1">
    <source>
        <dbReference type="SAM" id="Phobius"/>
    </source>
</evidence>
<keyword evidence="1" id="KW-0472">Membrane</keyword>
<accession>A0A832A921</accession>
<protein>
    <submittedName>
        <fullName evidence="3">DUF4340 domain-containing protein</fullName>
    </submittedName>
</protein>
<dbReference type="InterPro" id="IPR025641">
    <property type="entry name" value="DUF4340"/>
</dbReference>
<comment type="caution">
    <text evidence="3">The sequence shown here is derived from an EMBL/GenBank/DDBJ whole genome shotgun (WGS) entry which is preliminary data.</text>
</comment>
<evidence type="ECO:0000313" key="3">
    <source>
        <dbReference type="EMBL" id="HFK98900.1"/>
    </source>
</evidence>
<dbReference type="InterPro" id="IPR000253">
    <property type="entry name" value="FHA_dom"/>
</dbReference>
<dbReference type="AlphaFoldDB" id="A0A832A921"/>
<organism evidence="3">
    <name type="scientific">Desulfacinum infernum</name>
    <dbReference type="NCBI Taxonomy" id="35837"/>
    <lineage>
        <taxon>Bacteria</taxon>
        <taxon>Pseudomonadati</taxon>
        <taxon>Thermodesulfobacteriota</taxon>
        <taxon>Syntrophobacteria</taxon>
        <taxon>Syntrophobacterales</taxon>
        <taxon>Syntrophobacteraceae</taxon>
        <taxon>Desulfacinum</taxon>
    </lineage>
</organism>
<reference evidence="3" key="1">
    <citation type="journal article" date="2020" name="mSystems">
        <title>Genome- and Community-Level Interaction Insights into Carbon Utilization and Element Cycling Functions of Hydrothermarchaeota in Hydrothermal Sediment.</title>
        <authorList>
            <person name="Zhou Z."/>
            <person name="Liu Y."/>
            <person name="Xu W."/>
            <person name="Pan J."/>
            <person name="Luo Z.H."/>
            <person name="Li M."/>
        </authorList>
    </citation>
    <scope>NUCLEOTIDE SEQUENCE [LARGE SCALE GENOMIC DNA]</scope>
    <source>
        <strain evidence="3">SpSt-456</strain>
    </source>
</reference>
<gene>
    <name evidence="3" type="ORF">ENS06_16430</name>
</gene>
<keyword evidence="1" id="KW-1133">Transmembrane helix</keyword>
<dbReference type="PROSITE" id="PS50006">
    <property type="entry name" value="FHA_DOMAIN"/>
    <property type="match status" value="1"/>
</dbReference>
<keyword evidence="1" id="KW-0812">Transmembrane</keyword>
<dbReference type="Pfam" id="PF14238">
    <property type="entry name" value="DUF4340"/>
    <property type="match status" value="1"/>
</dbReference>
<proteinExistence type="predicted"/>
<sequence>MKWRHSLIYLLILALLGGYYYYFEVVQKRKKEEAERAKNRLFSVATEAVDEIILEAKDKPALHVLKKDGAWVLDRPVRTEADQSAVDTLVHSLVHLEKNREVDQAAKDMALYGLSEPTLVVRFRSGETWHHIRFGSKNPTEESHYAAKGDENAVFLLAAGSVKALNKGLDELRRRDLLTFEDEEVRGLSVSWADGHRLTLARDEKDKDLWRCPEEPERRVKRAKVDNILNQIRWARAKTFLELPAEDSQVWSSGAADVHVIVQGGDGPFGEVKIGRKKDDPETTVAWSSQMSSLVTVDGAIVKDLPKTVRDVEDRSVVVLDSKNVTRVHYRIRGDKGELVLQDDGTWAYVGADGSRRMIKESWRVRPVFWEWEDLEYEEKAPAEAQRPEEQDLHRLEFSTKDGATLTVSWPGANRDESAPTFPLWTGSGEAYLVKGEKIRAIEEKILDVLKRASDKASS</sequence>
<feature type="transmembrane region" description="Helical" evidence="1">
    <location>
        <begin position="6"/>
        <end position="23"/>
    </location>
</feature>